<evidence type="ECO:0000313" key="1">
    <source>
        <dbReference type="EMBL" id="RKS92703.1"/>
    </source>
</evidence>
<dbReference type="AlphaFoldDB" id="A0A495RYR8"/>
<organism evidence="1 2">
    <name type="scientific">Flavobacterium limicola</name>
    <dbReference type="NCBI Taxonomy" id="180441"/>
    <lineage>
        <taxon>Bacteria</taxon>
        <taxon>Pseudomonadati</taxon>
        <taxon>Bacteroidota</taxon>
        <taxon>Flavobacteriia</taxon>
        <taxon>Flavobacteriales</taxon>
        <taxon>Flavobacteriaceae</taxon>
        <taxon>Flavobacterium</taxon>
    </lineage>
</organism>
<dbReference type="RefSeq" id="WP_121365924.1">
    <property type="nucleotide sequence ID" value="NZ_RBXA01000003.1"/>
</dbReference>
<gene>
    <name evidence="1" type="ORF">BC952_2618</name>
</gene>
<dbReference type="Proteomes" id="UP000280091">
    <property type="component" value="Unassembled WGS sequence"/>
</dbReference>
<reference evidence="1 2" key="1">
    <citation type="submission" date="2018-10" db="EMBL/GenBank/DDBJ databases">
        <title>Genomic Encyclopedia of Archaeal and Bacterial Type Strains, Phase II (KMG-II): from individual species to whole genera.</title>
        <authorList>
            <person name="Goeker M."/>
        </authorList>
    </citation>
    <scope>NUCLEOTIDE SEQUENCE [LARGE SCALE GENOMIC DNA]</scope>
    <source>
        <strain evidence="1 2">DSM 15094</strain>
    </source>
</reference>
<dbReference type="OrthoDB" id="1231908at2"/>
<name>A0A495RYR8_9FLAO</name>
<proteinExistence type="predicted"/>
<dbReference type="EMBL" id="RBXA01000003">
    <property type="protein sequence ID" value="RKS92703.1"/>
    <property type="molecule type" value="Genomic_DNA"/>
</dbReference>
<accession>A0A495RYR8</accession>
<protein>
    <submittedName>
        <fullName evidence="1">Uncharacterized protein</fullName>
    </submittedName>
</protein>
<sequence length="539" mass="64332">MKTLEKLSFPKLENEFLENILRQLVNQYAVIQIFFTREPSRLFSQLIIHIDKNSDAEQLQLNKWVQKVRNRDQIAVYFIYSAKLHHRFSLEQPFIELYCQPSALIYQNSAAVNPLTITTDWKKYKKHYSVFQERFYHDHELHNTQVHNLISEGCSNSVFTSYARLIAYDLDYLEELYLGNKSASLPLDERINSLIAYLPDIQKYFVRNSHSKYYLTDLFIKAKEASINDDEPIHKDELYEAVGIAEHSLYRLIEERFDELKKLLKNGLYKKHEVSCPIANELKDEILDIAVETILKSVEAEQIYLYHQITYGEKMTYYLMLIANGSGNDKLRVLTQSLKSKTGGKYDFVLICHSRNWIQTNLYQHQSFFATIIQGKYLMYSSSQYHPEFHWEVPHHRYHADLYFYYKPTTAIAFQFFTIANTTKENYQGLEYFFALFFLSFCRTYIFVKTYYLPNYLSSQALWELCIYADPAIRKYNYMIEQFWTDFFPYLDKHMTLQHKLSKLNKEEVDQMRVIVEKLMHELHHLVIEDGLLLPFEHH</sequence>
<comment type="caution">
    <text evidence="1">The sequence shown here is derived from an EMBL/GenBank/DDBJ whole genome shotgun (WGS) entry which is preliminary data.</text>
</comment>
<evidence type="ECO:0000313" key="2">
    <source>
        <dbReference type="Proteomes" id="UP000280091"/>
    </source>
</evidence>
<keyword evidence="2" id="KW-1185">Reference proteome</keyword>